<keyword evidence="2" id="KW-1185">Reference proteome</keyword>
<accession>A0AAV9ZD33</accession>
<name>A0AAV9ZD33_9AGAR</name>
<comment type="caution">
    <text evidence="1">The sequence shown here is derived from an EMBL/GenBank/DDBJ whole genome shotgun (WGS) entry which is preliminary data.</text>
</comment>
<dbReference type="EMBL" id="JAWWNJ010000162">
    <property type="protein sequence ID" value="KAK6977933.1"/>
    <property type="molecule type" value="Genomic_DNA"/>
</dbReference>
<proteinExistence type="predicted"/>
<evidence type="ECO:0000313" key="2">
    <source>
        <dbReference type="Proteomes" id="UP001362999"/>
    </source>
</evidence>
<evidence type="ECO:0000313" key="1">
    <source>
        <dbReference type="EMBL" id="KAK6977933.1"/>
    </source>
</evidence>
<dbReference type="AlphaFoldDB" id="A0AAV9ZD33"/>
<protein>
    <submittedName>
        <fullName evidence="1">Uncharacterized protein</fullName>
    </submittedName>
</protein>
<dbReference type="Proteomes" id="UP001362999">
    <property type="component" value="Unassembled WGS sequence"/>
</dbReference>
<organism evidence="1 2">
    <name type="scientific">Favolaschia claudopus</name>
    <dbReference type="NCBI Taxonomy" id="2862362"/>
    <lineage>
        <taxon>Eukaryota</taxon>
        <taxon>Fungi</taxon>
        <taxon>Dikarya</taxon>
        <taxon>Basidiomycota</taxon>
        <taxon>Agaricomycotina</taxon>
        <taxon>Agaricomycetes</taxon>
        <taxon>Agaricomycetidae</taxon>
        <taxon>Agaricales</taxon>
        <taxon>Marasmiineae</taxon>
        <taxon>Mycenaceae</taxon>
        <taxon>Favolaschia</taxon>
    </lineage>
</organism>
<gene>
    <name evidence="1" type="ORF">R3P38DRAFT_2809437</name>
</gene>
<reference evidence="1 2" key="1">
    <citation type="journal article" date="2024" name="J Genomics">
        <title>Draft genome sequencing and assembly of Favolaschia claudopus CIRM-BRFM 2984 isolated from oak limbs.</title>
        <authorList>
            <person name="Navarro D."/>
            <person name="Drula E."/>
            <person name="Chaduli D."/>
            <person name="Cazenave R."/>
            <person name="Ahrendt S."/>
            <person name="Wang J."/>
            <person name="Lipzen A."/>
            <person name="Daum C."/>
            <person name="Barry K."/>
            <person name="Grigoriev I.V."/>
            <person name="Favel A."/>
            <person name="Rosso M.N."/>
            <person name="Martin F."/>
        </authorList>
    </citation>
    <scope>NUCLEOTIDE SEQUENCE [LARGE SCALE GENOMIC DNA]</scope>
    <source>
        <strain evidence="1 2">CIRM-BRFM 2984</strain>
    </source>
</reference>
<sequence>MTHTANHLQLLSRIIRVTGRGQIARIHRNFVGWGFDGVTENMLFSDVLSSPFSPEFWPPAGKPRPQRAKQQIPPLFLDARVVVAVAGAPRSGAITLTPPLHDVSTSRNWDFNEFERCPPTLALLPPSPPGAHSVKYMYLLPVSGTPSGSLFASLLLSFEALFSGVLAAGRLAPPPTCQAASFTAALEVWRRHWWPTAPHSGAIALTPPIAVRRLFRFRISPLRGRERLHHAPKMKVRYSCLRRATPQAGIQVEIFLPAARAPSSSTTPTRSFEKFEISRSRERASGIQFFFFPLRGPHSQVITAKTLKIVKSTKTKNFSSLRGSLGRFFLPLRGAVRNFKFIQRASHLQVSRSRSSCGGNLHRDFKFYEFHADLELPRVVCPGNSEIHSVD</sequence>